<evidence type="ECO:0000313" key="2">
    <source>
        <dbReference type="Proteomes" id="UP000440965"/>
    </source>
</evidence>
<accession>A0A6G6V708</accession>
<dbReference type="Proteomes" id="UP000440965">
    <property type="component" value="Unassembled WGS sequence"/>
</dbReference>
<dbReference type="EMBL" id="WEIK01000012">
    <property type="protein sequence ID" value="MVF50631.1"/>
    <property type="molecule type" value="Genomic_DNA"/>
</dbReference>
<comment type="caution">
    <text evidence="1">The sequence shown here is derived from an EMBL/GenBank/DDBJ whole genome shotgun (WGS) entry which is preliminary data.</text>
</comment>
<organism evidence="1 2">
    <name type="scientific">Pseudomonas monteilii</name>
    <dbReference type="NCBI Taxonomy" id="76759"/>
    <lineage>
        <taxon>Bacteria</taxon>
        <taxon>Pseudomonadati</taxon>
        <taxon>Pseudomonadota</taxon>
        <taxon>Gammaproteobacteria</taxon>
        <taxon>Pseudomonadales</taxon>
        <taxon>Pseudomonadaceae</taxon>
        <taxon>Pseudomonas</taxon>
    </lineage>
</organism>
<sequence>MTDTSVAYQLNLPPPYRLPAGIYRGSVVYSVGPGGDFDFGNQVSGLSTNTLTVDFVLDVQHAFIFEFPPGSDRAVLEPRGGWKSRLSGGRPPQRLYRDLPFRVWSTGPFKAYKLCQYNMAGTCAIRNADQHQVPVGISLSLPAGIQHRGQAVERVPLPTGRGAALQFEAATPALNRPGQLHFEVASAAVGEMLDHAGSTYNGMATVVFDAEF</sequence>
<name>A0A6G6V708_9PSED</name>
<evidence type="ECO:0000313" key="1">
    <source>
        <dbReference type="EMBL" id="MVF50631.1"/>
    </source>
</evidence>
<gene>
    <name evidence="1" type="ORF">F9Z43_15160</name>
</gene>
<reference evidence="1 2" key="1">
    <citation type="submission" date="2019-10" db="EMBL/GenBank/DDBJ databases">
        <title>XDR Pseudomonas monteilii producing IMP-16 from LCR.</title>
        <authorList>
            <person name="Ballaben A."/>
            <person name="Doi Y."/>
        </authorList>
    </citation>
    <scope>NUCLEOTIDE SEQUENCE [LARGE SCALE GENOMIC DNA]</scope>
    <source>
        <strain evidence="1 2">597/14</strain>
    </source>
</reference>
<protein>
    <submittedName>
        <fullName evidence="1">Uncharacterized protein</fullName>
    </submittedName>
</protein>
<proteinExistence type="predicted"/>
<dbReference type="AlphaFoldDB" id="A0A6G6V708"/>